<evidence type="ECO:0000259" key="1">
    <source>
        <dbReference type="Pfam" id="PF18932"/>
    </source>
</evidence>
<reference evidence="2" key="2">
    <citation type="journal article" date="2021" name="Syst. Appl. Microbiol.">
        <title>Roseomonas hellenica sp. nov., isolated from roots of wild-growing Alkanna tinctoria.</title>
        <authorList>
            <person name="Rat A."/>
            <person name="Naranjo H.D."/>
            <person name="Lebbe L."/>
            <person name="Cnockaert M."/>
            <person name="Krigas N."/>
            <person name="Grigoriadou K."/>
            <person name="Maloupa E."/>
            <person name="Willems A."/>
        </authorList>
    </citation>
    <scope>NUCLEOTIDE SEQUENCE</scope>
    <source>
        <strain evidence="2">LMG 28251</strain>
    </source>
</reference>
<sequence length="119" mass="13041">MATYLAKALSEKVVVKEGGRRRTITKAEAIAKQLVNKAAGADLNATKMLLAVERGRETVPIAIKPDEETVSQNEPPRIDYSVITTDELQVLYEAALILEGRKERPQIPLPPTDSNDGED</sequence>
<comment type="caution">
    <text evidence="2">The sequence shown here is derived from an EMBL/GenBank/DDBJ whole genome shotgun (WGS) entry which is preliminary data.</text>
</comment>
<gene>
    <name evidence="2" type="ORF">GXW79_05480</name>
</gene>
<organism evidence="2 3">
    <name type="scientific">Plastoroseomonas arctica</name>
    <dbReference type="NCBI Taxonomy" id="1509237"/>
    <lineage>
        <taxon>Bacteria</taxon>
        <taxon>Pseudomonadati</taxon>
        <taxon>Pseudomonadota</taxon>
        <taxon>Alphaproteobacteria</taxon>
        <taxon>Acetobacterales</taxon>
        <taxon>Acetobacteraceae</taxon>
        <taxon>Plastoroseomonas</taxon>
    </lineage>
</organism>
<proteinExistence type="predicted"/>
<evidence type="ECO:0000313" key="2">
    <source>
        <dbReference type="EMBL" id="MBR0654527.1"/>
    </source>
</evidence>
<dbReference type="AlphaFoldDB" id="A0AAF1JW70"/>
<dbReference type="InterPro" id="IPR043736">
    <property type="entry name" value="DUF5681"/>
</dbReference>
<protein>
    <recommendedName>
        <fullName evidence="1">DUF5681 domain-containing protein</fullName>
    </recommendedName>
</protein>
<feature type="domain" description="DUF5681" evidence="1">
    <location>
        <begin position="3"/>
        <end position="54"/>
    </location>
</feature>
<evidence type="ECO:0000313" key="3">
    <source>
        <dbReference type="Proteomes" id="UP001196068"/>
    </source>
</evidence>
<name>A0AAF1JW70_9PROT</name>
<dbReference type="Proteomes" id="UP001196068">
    <property type="component" value="Unassembled WGS sequence"/>
</dbReference>
<dbReference type="EMBL" id="JAAEDH010000004">
    <property type="protein sequence ID" value="MBR0654527.1"/>
    <property type="molecule type" value="Genomic_DNA"/>
</dbReference>
<keyword evidence="3" id="KW-1185">Reference proteome</keyword>
<reference evidence="2" key="1">
    <citation type="submission" date="2020-01" db="EMBL/GenBank/DDBJ databases">
        <authorList>
            <person name="Rat A."/>
        </authorList>
    </citation>
    <scope>NUCLEOTIDE SEQUENCE</scope>
    <source>
        <strain evidence="2">LMG 28251</strain>
    </source>
</reference>
<dbReference type="Pfam" id="PF18932">
    <property type="entry name" value="DUF5681"/>
    <property type="match status" value="1"/>
</dbReference>
<accession>A0AAF1JW70</accession>